<organism evidence="3 4">
    <name type="scientific">Piliocolobus tephrosceles</name>
    <name type="common">Ugandan red Colobus</name>
    <dbReference type="NCBI Taxonomy" id="591936"/>
    <lineage>
        <taxon>Eukaryota</taxon>
        <taxon>Metazoa</taxon>
        <taxon>Chordata</taxon>
        <taxon>Craniata</taxon>
        <taxon>Vertebrata</taxon>
        <taxon>Euteleostomi</taxon>
        <taxon>Mammalia</taxon>
        <taxon>Eutheria</taxon>
        <taxon>Euarchontoglires</taxon>
        <taxon>Primates</taxon>
        <taxon>Haplorrhini</taxon>
        <taxon>Catarrhini</taxon>
        <taxon>Cercopithecidae</taxon>
        <taxon>Colobinae</taxon>
        <taxon>Piliocolobus</taxon>
    </lineage>
</organism>
<keyword evidence="4" id="KW-1185">Reference proteome</keyword>
<evidence type="ECO:0000313" key="3">
    <source>
        <dbReference type="Ensembl" id="ENSPTEP00000010334.1"/>
    </source>
</evidence>
<proteinExistence type="predicted"/>
<dbReference type="Proteomes" id="UP000694416">
    <property type="component" value="Unplaced"/>
</dbReference>
<keyword evidence="2" id="KW-0812">Transmembrane</keyword>
<dbReference type="AlphaFoldDB" id="A0A8C9GTF0"/>
<dbReference type="Ensembl" id="ENSPTET00000015694.1">
    <property type="protein sequence ID" value="ENSPTEP00000010334.1"/>
    <property type="gene ID" value="ENSPTEG00000011731.1"/>
</dbReference>
<feature type="region of interest" description="Disordered" evidence="1">
    <location>
        <begin position="79"/>
        <end position="117"/>
    </location>
</feature>
<keyword evidence="2" id="KW-0472">Membrane</keyword>
<accession>A0A8C9GTF0</accession>
<evidence type="ECO:0000256" key="1">
    <source>
        <dbReference type="SAM" id="MobiDB-lite"/>
    </source>
</evidence>
<name>A0A8C9GTF0_9PRIM</name>
<sequence length="184" mass="19323">MRGRRSSPVETGSRGALRLQGGAPGSAAGFQASIWGAAQVPFTCRAPAPGLPPPPHSRPRCLEPDALYGWGSVRNAGYRGPDRACPAQDGEGRSSSPAPPPRLKAMTSQARKQNGGVGIPEMVMDWTRESQKPQPTVGQEGSASRQASWVQPDMSFSVLLSIFLCLHISGVALGNSTLLGFGFV</sequence>
<reference evidence="3" key="2">
    <citation type="submission" date="2025-09" db="UniProtKB">
        <authorList>
            <consortium name="Ensembl"/>
        </authorList>
    </citation>
    <scope>IDENTIFICATION</scope>
</reference>
<keyword evidence="2" id="KW-1133">Transmembrane helix</keyword>
<evidence type="ECO:0000256" key="2">
    <source>
        <dbReference type="SAM" id="Phobius"/>
    </source>
</evidence>
<protein>
    <submittedName>
        <fullName evidence="3">Uncharacterized protein</fullName>
    </submittedName>
</protein>
<reference evidence="3" key="1">
    <citation type="submission" date="2025-08" db="UniProtKB">
        <authorList>
            <consortium name="Ensembl"/>
        </authorList>
    </citation>
    <scope>IDENTIFICATION</scope>
</reference>
<evidence type="ECO:0000313" key="4">
    <source>
        <dbReference type="Proteomes" id="UP000694416"/>
    </source>
</evidence>
<feature type="transmembrane region" description="Helical" evidence="2">
    <location>
        <begin position="154"/>
        <end position="174"/>
    </location>
</feature>
<feature type="region of interest" description="Disordered" evidence="1">
    <location>
        <begin position="1"/>
        <end position="28"/>
    </location>
</feature>